<feature type="transmembrane region" description="Helical" evidence="2">
    <location>
        <begin position="54"/>
        <end position="72"/>
    </location>
</feature>
<keyword evidence="2" id="KW-0812">Transmembrane</keyword>
<evidence type="ECO:0000256" key="2">
    <source>
        <dbReference type="SAM" id="Phobius"/>
    </source>
</evidence>
<proteinExistence type="predicted"/>
<dbReference type="Proteomes" id="UP000001977">
    <property type="component" value="Chromosome"/>
</dbReference>
<feature type="transmembrane region" description="Helical" evidence="2">
    <location>
        <begin position="93"/>
        <end position="110"/>
    </location>
</feature>
<keyword evidence="2" id="KW-0472">Membrane</keyword>
<evidence type="ECO:0000256" key="1">
    <source>
        <dbReference type="SAM" id="MobiDB-lite"/>
    </source>
</evidence>
<keyword evidence="2" id="KW-1133">Transmembrane helix</keyword>
<protein>
    <submittedName>
        <fullName evidence="3">Membrane protein</fullName>
    </submittedName>
</protein>
<feature type="region of interest" description="Disordered" evidence="1">
    <location>
        <begin position="1"/>
        <end position="20"/>
    </location>
</feature>
<evidence type="ECO:0000313" key="4">
    <source>
        <dbReference type="Proteomes" id="UP000001977"/>
    </source>
</evidence>
<accession>Q2KTR6</accession>
<dbReference type="AlphaFoldDB" id="Q2KTR6"/>
<dbReference type="STRING" id="360910.BAV3334"/>
<gene>
    <name evidence="3" type="ordered locus">BAV3334</name>
</gene>
<name>Q2KTR6_BORA1</name>
<feature type="transmembrane region" description="Helical" evidence="2">
    <location>
        <begin position="31"/>
        <end position="48"/>
    </location>
</feature>
<dbReference type="KEGG" id="bav:BAV3334"/>
<dbReference type="HOGENOM" id="CLU_2153446_0_0_4"/>
<keyword evidence="4" id="KW-1185">Reference proteome</keyword>
<sequence length="111" mass="12863">MTSLQCGHEPELSAMSNAGSRPDREGFMHKTILNWLAVGFLIGLTLVFTYAQQYFLVCLLLMTSVYLMHGISDRACLPQRDELRNWRGVFKSRWFLFSLIYALFCYVVFLP</sequence>
<evidence type="ECO:0000313" key="3">
    <source>
        <dbReference type="EMBL" id="CAJ50944.1"/>
    </source>
</evidence>
<reference evidence="3 4" key="1">
    <citation type="journal article" date="2006" name="J. Bacteriol.">
        <title>Comparison of the genome sequence of the poultry pathogen Bordetella avium with those of B. bronchiseptica, B. pertussis, and B. parapertussis reveals extensive diversity in surface structures associated with host interaction.</title>
        <authorList>
            <person name="Sebaihia M."/>
            <person name="Preston A."/>
            <person name="Maskell D.J."/>
            <person name="Kuzmiak H."/>
            <person name="Connell T.D."/>
            <person name="King N.D."/>
            <person name="Orndorff P.E."/>
            <person name="Miyamoto D.M."/>
            <person name="Thomson N.R."/>
            <person name="Harris D."/>
            <person name="Goble A."/>
            <person name="Lord A."/>
            <person name="Murphy L."/>
            <person name="Quail M.A."/>
            <person name="Rutter S."/>
            <person name="Squares R."/>
            <person name="Squares S."/>
            <person name="Woodward J."/>
            <person name="Parkhill J."/>
            <person name="Temple L.M."/>
        </authorList>
    </citation>
    <scope>NUCLEOTIDE SEQUENCE [LARGE SCALE GENOMIC DNA]</scope>
    <source>
        <strain evidence="3 4">197N</strain>
    </source>
</reference>
<organism evidence="3 4">
    <name type="scientific">Bordetella avium (strain 197N)</name>
    <dbReference type="NCBI Taxonomy" id="360910"/>
    <lineage>
        <taxon>Bacteria</taxon>
        <taxon>Pseudomonadati</taxon>
        <taxon>Pseudomonadota</taxon>
        <taxon>Betaproteobacteria</taxon>
        <taxon>Burkholderiales</taxon>
        <taxon>Alcaligenaceae</taxon>
        <taxon>Bordetella</taxon>
    </lineage>
</organism>
<dbReference type="EMBL" id="AM167904">
    <property type="protein sequence ID" value="CAJ50944.1"/>
    <property type="molecule type" value="Genomic_DNA"/>
</dbReference>